<dbReference type="AlphaFoldDB" id="A0A837B2E3"/>
<accession>A0A837B2E3</accession>
<evidence type="ECO:0000313" key="2">
    <source>
        <dbReference type="Proteomes" id="UP000028038"/>
    </source>
</evidence>
<comment type="caution">
    <text evidence="1">The sequence shown here is derived from an EMBL/GenBank/DDBJ whole genome shotgun (WGS) entry which is preliminary data.</text>
</comment>
<dbReference type="EMBL" id="JOSS01000127">
    <property type="protein sequence ID" value="KEO22360.1"/>
    <property type="molecule type" value="Genomic_DNA"/>
</dbReference>
<dbReference type="Proteomes" id="UP000028038">
    <property type="component" value="Unassembled WGS sequence"/>
</dbReference>
<sequence>MDTQKKGYFPVTVIPRFCYAFSHNKPVFRSLNFITFFISAGLPGTENMLPLLRPFERQGNSF</sequence>
<reference evidence="1 2" key="1">
    <citation type="submission" date="2014-06" db="EMBL/GenBank/DDBJ databases">
        <title>Genetic Variability of E. coli after antibiotic treatment.</title>
        <authorList>
            <person name="Silbergeld E."/>
            <person name="Coles C."/>
            <person name="Seidman J.C."/>
            <person name="You Y."/>
            <person name="George J."/>
            <person name="Nadendla S."/>
            <person name="Daugherty S.C."/>
            <person name="Nagaraj S."/>
            <person name="Ott S."/>
            <person name="Klega K."/>
            <person name="Rasko D."/>
        </authorList>
    </citation>
    <scope>NUCLEOTIDE SEQUENCE [LARGE SCALE GENOMIC DNA]</scope>
    <source>
        <strain evidence="1 2">2-460-02_S1_C1</strain>
    </source>
</reference>
<proteinExistence type="predicted"/>
<gene>
    <name evidence="1" type="ORF">AB05_5401</name>
</gene>
<evidence type="ECO:0000313" key="1">
    <source>
        <dbReference type="EMBL" id="KEO22360.1"/>
    </source>
</evidence>
<protein>
    <submittedName>
        <fullName evidence="1">Uncharacterized protein</fullName>
    </submittedName>
</protein>
<name>A0A837B2E3_ECOLX</name>
<organism evidence="1 2">
    <name type="scientific">Escherichia coli 2-460-02_S1_C1</name>
    <dbReference type="NCBI Taxonomy" id="1444044"/>
    <lineage>
        <taxon>Bacteria</taxon>
        <taxon>Pseudomonadati</taxon>
        <taxon>Pseudomonadota</taxon>
        <taxon>Gammaproteobacteria</taxon>
        <taxon>Enterobacterales</taxon>
        <taxon>Enterobacteriaceae</taxon>
        <taxon>Escherichia</taxon>
    </lineage>
</organism>